<dbReference type="Gene3D" id="3.30.70.1070">
    <property type="entry name" value="Sporulation related repeat"/>
    <property type="match status" value="1"/>
</dbReference>
<keyword evidence="5" id="KW-1185">Reference proteome</keyword>
<feature type="compositionally biased region" description="Basic and acidic residues" evidence="1">
    <location>
        <begin position="117"/>
        <end position="126"/>
    </location>
</feature>
<feature type="compositionally biased region" description="Basic and acidic residues" evidence="1">
    <location>
        <begin position="149"/>
        <end position="159"/>
    </location>
</feature>
<feature type="region of interest" description="Disordered" evidence="1">
    <location>
        <begin position="45"/>
        <end position="182"/>
    </location>
</feature>
<dbReference type="InterPro" id="IPR036680">
    <property type="entry name" value="SPOR-like_sf"/>
</dbReference>
<feature type="transmembrane region" description="Helical" evidence="2">
    <location>
        <begin position="9"/>
        <end position="27"/>
    </location>
</feature>
<evidence type="ECO:0000313" key="4">
    <source>
        <dbReference type="EMBL" id="GAA4355405.1"/>
    </source>
</evidence>
<dbReference type="PROSITE" id="PS51724">
    <property type="entry name" value="SPOR"/>
    <property type="match status" value="1"/>
</dbReference>
<dbReference type="InterPro" id="IPR007730">
    <property type="entry name" value="SPOR-like_dom"/>
</dbReference>
<evidence type="ECO:0000259" key="3">
    <source>
        <dbReference type="PROSITE" id="PS51724"/>
    </source>
</evidence>
<name>A0ABP8IBL4_9GAMM</name>
<evidence type="ECO:0000256" key="2">
    <source>
        <dbReference type="SAM" id="Phobius"/>
    </source>
</evidence>
<dbReference type="EMBL" id="BAABFV010000001">
    <property type="protein sequence ID" value="GAA4355405.1"/>
    <property type="molecule type" value="Genomic_DNA"/>
</dbReference>
<sequence>MDIKLKHRLVGACVILALAVFFLPMILDSEKYNQEIKSQIPNDPVLDIKSTESSESEGSLTINLEEDEPEKAISSPKSSTASDTAVETEQPESKQTNPKQTKVATESNAEPDSSSESSDKTDEPLKSDNSAKQQVVTEKQPVKATAKTEPAEKPVHKDTPVATNTGAAGSGDNVEAKATSGVNKPEFKENAWVIQIGSFSNKENATGLVETLRNKGFRAYKRDAEEYTRVFVGPYPDEATAKQRTQGLEAIVGAPVKVIAFDPQGH</sequence>
<reference evidence="5" key="1">
    <citation type="journal article" date="2019" name="Int. J. Syst. Evol. Microbiol.">
        <title>The Global Catalogue of Microorganisms (GCM) 10K type strain sequencing project: providing services to taxonomists for standard genome sequencing and annotation.</title>
        <authorList>
            <consortium name="The Broad Institute Genomics Platform"/>
            <consortium name="The Broad Institute Genome Sequencing Center for Infectious Disease"/>
            <person name="Wu L."/>
            <person name="Ma J."/>
        </authorList>
    </citation>
    <scope>NUCLEOTIDE SEQUENCE [LARGE SCALE GENOMIC DNA]</scope>
    <source>
        <strain evidence="5">JCM 17728</strain>
    </source>
</reference>
<gene>
    <name evidence="4" type="ORF">GCM10023151_02420</name>
</gene>
<feature type="compositionally biased region" description="Polar residues" evidence="1">
    <location>
        <begin position="127"/>
        <end position="137"/>
    </location>
</feature>
<keyword evidence="2" id="KW-0472">Membrane</keyword>
<evidence type="ECO:0000313" key="5">
    <source>
        <dbReference type="Proteomes" id="UP001501011"/>
    </source>
</evidence>
<proteinExistence type="predicted"/>
<keyword evidence="2" id="KW-0812">Transmembrane</keyword>
<accession>A0ABP8IBL4</accession>
<keyword evidence="2" id="KW-1133">Transmembrane helix</keyword>
<feature type="domain" description="SPOR" evidence="3">
    <location>
        <begin position="186"/>
        <end position="261"/>
    </location>
</feature>
<feature type="compositionally biased region" description="Polar residues" evidence="1">
    <location>
        <begin position="75"/>
        <end position="105"/>
    </location>
</feature>
<feature type="compositionally biased region" description="Low complexity" evidence="1">
    <location>
        <begin position="106"/>
        <end position="116"/>
    </location>
</feature>
<comment type="caution">
    <text evidence="4">The sequence shown here is derived from an EMBL/GenBank/DDBJ whole genome shotgun (WGS) entry which is preliminary data.</text>
</comment>
<dbReference type="Pfam" id="PF05036">
    <property type="entry name" value="SPOR"/>
    <property type="match status" value="1"/>
</dbReference>
<dbReference type="PANTHER" id="PTHR38687">
    <property type="entry name" value="CELL DIVISION PROTEIN DEDD-RELATED"/>
    <property type="match status" value="1"/>
</dbReference>
<dbReference type="Proteomes" id="UP001501011">
    <property type="component" value="Unassembled WGS sequence"/>
</dbReference>
<dbReference type="SUPFAM" id="SSF110997">
    <property type="entry name" value="Sporulation related repeat"/>
    <property type="match status" value="1"/>
</dbReference>
<dbReference type="PANTHER" id="PTHR38687:SF1">
    <property type="entry name" value="CELL DIVISION PROTEIN DEDD"/>
    <property type="match status" value="1"/>
</dbReference>
<organism evidence="4 5">
    <name type="scientific">Kangiella marina</name>
    <dbReference type="NCBI Taxonomy" id="1079178"/>
    <lineage>
        <taxon>Bacteria</taxon>
        <taxon>Pseudomonadati</taxon>
        <taxon>Pseudomonadota</taxon>
        <taxon>Gammaproteobacteria</taxon>
        <taxon>Kangiellales</taxon>
        <taxon>Kangiellaceae</taxon>
        <taxon>Kangiella</taxon>
    </lineage>
</organism>
<protein>
    <submittedName>
        <fullName evidence="4">SPOR domain-containing protein</fullName>
    </submittedName>
</protein>
<dbReference type="InterPro" id="IPR052521">
    <property type="entry name" value="Cell_div_SPOR-domain"/>
</dbReference>
<evidence type="ECO:0000256" key="1">
    <source>
        <dbReference type="SAM" id="MobiDB-lite"/>
    </source>
</evidence>
<dbReference type="RefSeq" id="WP_345291382.1">
    <property type="nucleotide sequence ID" value="NZ_BAABFV010000001.1"/>
</dbReference>